<dbReference type="PROSITE" id="PS51143">
    <property type="entry name" value="MT_A70"/>
    <property type="match status" value="1"/>
</dbReference>
<dbReference type="Proteomes" id="UP000030854">
    <property type="component" value="Unassembled WGS sequence"/>
</dbReference>
<dbReference type="OMA" id="EEWVWIK"/>
<dbReference type="EMBL" id="JNVN01002897">
    <property type="protein sequence ID" value="KHJ31427.1"/>
    <property type="molecule type" value="Genomic_DNA"/>
</dbReference>
<evidence type="ECO:0000256" key="1">
    <source>
        <dbReference type="PROSITE-ProRule" id="PRU00489"/>
    </source>
</evidence>
<dbReference type="SUPFAM" id="SSF53335">
    <property type="entry name" value="S-adenosyl-L-methionine-dependent methyltransferases"/>
    <property type="match status" value="1"/>
</dbReference>
<dbReference type="Pfam" id="PF05063">
    <property type="entry name" value="MT-A70"/>
    <property type="match status" value="1"/>
</dbReference>
<accession>A0A0B1NYH3</accession>
<evidence type="ECO:0000313" key="3">
    <source>
        <dbReference type="Proteomes" id="UP000030854"/>
    </source>
</evidence>
<dbReference type="InterPro" id="IPR007757">
    <property type="entry name" value="MT-A70-like"/>
</dbReference>
<name>A0A0B1NYH3_UNCNE</name>
<keyword evidence="3" id="KW-1185">Reference proteome</keyword>
<sequence length="390" mass="45160">MESHILHQNSTFTVFLVDIPRSIELVQGFQHSSSLRIVSTPPLEVPFLTPEPKSLKARIKVLENKESQSIKDLILKRYVEFALEEIRHNIDRRKWCLDRVTNKAVISDENVKISRDRTCPSQDYHTFKELLSLEGKIFGLHNSNVDQHISSNCLIQNDKSISMVISLAGRNYLLPPLSTCLLGTIQNTIGIFNKKNIKIPQFSIITADPPWPNRSAKRNGDYLISNKYSEIENLLLSIPIRHHLTDNGIVAIWVTNKLKFQSLVLKIFKQWNINVIEEWIWLKTTVLGEPIFPITSLWRKPYELLLVGRKVAKAESIDINLKKRVLVGVPDLHSRKPNLKELLEKVFGFEHNNYMGLEIFARNLTTGWWSWGCEALMFQEERFWNNVDDN</sequence>
<reference evidence="2 3" key="1">
    <citation type="journal article" date="2014" name="BMC Genomics">
        <title>Adaptive genomic structural variation in the grape powdery mildew pathogen, Erysiphe necator.</title>
        <authorList>
            <person name="Jones L."/>
            <person name="Riaz S."/>
            <person name="Morales-Cruz A."/>
            <person name="Amrine K.C."/>
            <person name="McGuire B."/>
            <person name="Gubler W.D."/>
            <person name="Walker M.A."/>
            <person name="Cantu D."/>
        </authorList>
    </citation>
    <scope>NUCLEOTIDE SEQUENCE [LARGE SCALE GENOMIC DNA]</scope>
    <source>
        <strain evidence="3">c</strain>
    </source>
</reference>
<evidence type="ECO:0000313" key="2">
    <source>
        <dbReference type="EMBL" id="KHJ31427.1"/>
    </source>
</evidence>
<dbReference type="GO" id="GO:0008168">
    <property type="term" value="F:methyltransferase activity"/>
    <property type="evidence" value="ECO:0007669"/>
    <property type="project" value="TreeGrafter"/>
</dbReference>
<dbReference type="HOGENOM" id="CLU_027091_4_0_1"/>
<dbReference type="InterPro" id="IPR029063">
    <property type="entry name" value="SAM-dependent_MTases_sf"/>
</dbReference>
<organism evidence="2 3">
    <name type="scientific">Uncinula necator</name>
    <name type="common">Grape powdery mildew</name>
    <dbReference type="NCBI Taxonomy" id="52586"/>
    <lineage>
        <taxon>Eukaryota</taxon>
        <taxon>Fungi</taxon>
        <taxon>Dikarya</taxon>
        <taxon>Ascomycota</taxon>
        <taxon>Pezizomycotina</taxon>
        <taxon>Leotiomycetes</taxon>
        <taxon>Erysiphales</taxon>
        <taxon>Erysiphaceae</taxon>
        <taxon>Erysiphe</taxon>
    </lineage>
</organism>
<protein>
    <submittedName>
        <fullName evidence="2">Putative mt-a70 family</fullName>
    </submittedName>
</protein>
<comment type="caution">
    <text evidence="2">The sequence shown here is derived from an EMBL/GenBank/DDBJ whole genome shotgun (WGS) entry which is preliminary data.</text>
</comment>
<dbReference type="GO" id="GO:0005634">
    <property type="term" value="C:nucleus"/>
    <property type="evidence" value="ECO:0007669"/>
    <property type="project" value="TreeGrafter"/>
</dbReference>
<dbReference type="PANTHER" id="PTHR12829:SF4">
    <property type="entry name" value="N(6)-ADENINE-SPECIFIC METHYLTRANSFERASE METTL4"/>
    <property type="match status" value="1"/>
</dbReference>
<proteinExistence type="inferred from homology"/>
<dbReference type="PANTHER" id="PTHR12829">
    <property type="entry name" value="N6-ADENOSINE-METHYLTRANSFERASE"/>
    <property type="match status" value="1"/>
</dbReference>
<gene>
    <name evidence="2" type="ORF">EV44_g5734</name>
</gene>
<comment type="similarity">
    <text evidence="1">Belongs to the MT-A70-like family.</text>
</comment>
<dbReference type="AlphaFoldDB" id="A0A0B1NYH3"/>